<evidence type="ECO:0000256" key="8">
    <source>
        <dbReference type="ARBA" id="ARBA00022989"/>
    </source>
</evidence>
<organism evidence="14 15">
    <name type="scientific">Thamnophis sirtalis</name>
    <dbReference type="NCBI Taxonomy" id="35019"/>
    <lineage>
        <taxon>Eukaryota</taxon>
        <taxon>Metazoa</taxon>
        <taxon>Chordata</taxon>
        <taxon>Craniata</taxon>
        <taxon>Vertebrata</taxon>
        <taxon>Euteleostomi</taxon>
        <taxon>Lepidosauria</taxon>
        <taxon>Squamata</taxon>
        <taxon>Bifurcata</taxon>
        <taxon>Unidentata</taxon>
        <taxon>Episquamata</taxon>
        <taxon>Toxicofera</taxon>
        <taxon>Serpentes</taxon>
        <taxon>Colubroidea</taxon>
        <taxon>Colubridae</taxon>
        <taxon>Natricinae</taxon>
        <taxon>Thamnophis</taxon>
    </lineage>
</organism>
<evidence type="ECO:0000256" key="9">
    <source>
        <dbReference type="ARBA" id="ARBA00023065"/>
    </source>
</evidence>
<dbReference type="InterPro" id="IPR027359">
    <property type="entry name" value="Volt_channel_dom_sf"/>
</dbReference>
<dbReference type="InterPro" id="IPR028325">
    <property type="entry name" value="VG_K_chnl"/>
</dbReference>
<dbReference type="InterPro" id="IPR003974">
    <property type="entry name" value="K_chnl_volt-dep_Kv3"/>
</dbReference>
<evidence type="ECO:0000313" key="15">
    <source>
        <dbReference type="RefSeq" id="XP_013927634.1"/>
    </source>
</evidence>
<keyword evidence="8 12" id="KW-1133">Transmembrane helix</keyword>
<dbReference type="InterPro" id="IPR005821">
    <property type="entry name" value="Ion_trans_dom"/>
</dbReference>
<evidence type="ECO:0000256" key="2">
    <source>
        <dbReference type="ARBA" id="ARBA00022448"/>
    </source>
</evidence>
<evidence type="ECO:0000256" key="7">
    <source>
        <dbReference type="ARBA" id="ARBA00022958"/>
    </source>
</evidence>
<keyword evidence="9" id="KW-0406">Ion transport</keyword>
<evidence type="ECO:0000256" key="6">
    <source>
        <dbReference type="ARBA" id="ARBA00022882"/>
    </source>
</evidence>
<name>A0A6I9YUG7_9SAUR</name>
<dbReference type="GO" id="GO:0042734">
    <property type="term" value="C:presynaptic membrane"/>
    <property type="evidence" value="ECO:0007669"/>
    <property type="project" value="TreeGrafter"/>
</dbReference>
<keyword evidence="14" id="KW-1185">Reference proteome</keyword>
<dbReference type="GO" id="GO:0043679">
    <property type="term" value="C:axon terminus"/>
    <property type="evidence" value="ECO:0007669"/>
    <property type="project" value="TreeGrafter"/>
</dbReference>
<feature type="transmembrane region" description="Helical" evidence="12">
    <location>
        <begin position="164"/>
        <end position="184"/>
    </location>
</feature>
<feature type="transmembrane region" description="Helical" evidence="12">
    <location>
        <begin position="322"/>
        <end position="342"/>
    </location>
</feature>
<dbReference type="PRINTS" id="PR00169">
    <property type="entry name" value="KCHANNEL"/>
</dbReference>
<proteinExistence type="predicted"/>
<evidence type="ECO:0000256" key="11">
    <source>
        <dbReference type="ARBA" id="ARBA00023303"/>
    </source>
</evidence>
<keyword evidence="10 12" id="KW-0472">Membrane</keyword>
<dbReference type="PANTHER" id="PTHR11537">
    <property type="entry name" value="VOLTAGE-GATED POTASSIUM CHANNEL"/>
    <property type="match status" value="1"/>
</dbReference>
<evidence type="ECO:0000256" key="10">
    <source>
        <dbReference type="ARBA" id="ARBA00023136"/>
    </source>
</evidence>
<dbReference type="Gene3D" id="1.20.120.350">
    <property type="entry name" value="Voltage-gated potassium channels. Chain C"/>
    <property type="match status" value="1"/>
</dbReference>
<evidence type="ECO:0000313" key="14">
    <source>
        <dbReference type="Proteomes" id="UP000504617"/>
    </source>
</evidence>
<sequence length="431" mass="49695">MKPLEEKISLNIGGLRFETYASTLQAFPGTRLCRLTEPQAATTFDYDPDTKEFFFDRSSCLFEEVLNYYRTKELHCPDLTCKSALDEELAFWGLSNAPLAPCCWQKLAIAERQKEEYGLREEDQAVVGLLDQAGRNQSAWRGRWRTRIWTMFEKPFSSLSAKGLAAVCLFFNIGVCCLFIAKAFEDTHFLPFYILENQTSLASHLHTEADSPFNTKTPYLLLTELFCVLWFMLEFFSRLLSCPRKKEFLQSPLNAADFLSFFPVYIELSWYRHPESHPGFVFWLDFLRALYFFKLLKVLKLVETPLMLRVLSYTSRALIREILLLLVVLLFEILFFGSLCYFVDIIEDNAYTPFLDIGSAFWWAVVTLTTVGYGDVVPHSPVGKMIGACTALCGILTIIIPIPFFCIKFQGYYDAVMTKEKRKRQMVTLPS</sequence>
<feature type="transmembrane region" description="Helical" evidence="12">
    <location>
        <begin position="219"/>
        <end position="236"/>
    </location>
</feature>
<dbReference type="InterPro" id="IPR011333">
    <property type="entry name" value="SKP1/BTB/POZ_sf"/>
</dbReference>
<dbReference type="Gene3D" id="1.10.287.70">
    <property type="match status" value="1"/>
</dbReference>
<dbReference type="GO" id="GO:0032590">
    <property type="term" value="C:dendrite membrane"/>
    <property type="evidence" value="ECO:0007669"/>
    <property type="project" value="TreeGrafter"/>
</dbReference>
<evidence type="ECO:0000259" key="13">
    <source>
        <dbReference type="SMART" id="SM00225"/>
    </source>
</evidence>
<keyword evidence="4 12" id="KW-0812">Transmembrane</keyword>
<dbReference type="InterPro" id="IPR003968">
    <property type="entry name" value="K_chnl_volt-dep_Kv"/>
</dbReference>
<protein>
    <submittedName>
        <fullName evidence="15">Potassium voltage-gated channel subfamily C member 1-like</fullName>
    </submittedName>
</protein>
<dbReference type="GO" id="GO:0008076">
    <property type="term" value="C:voltage-gated potassium channel complex"/>
    <property type="evidence" value="ECO:0007669"/>
    <property type="project" value="InterPro"/>
</dbReference>
<dbReference type="GO" id="GO:0001508">
    <property type="term" value="P:action potential"/>
    <property type="evidence" value="ECO:0007669"/>
    <property type="project" value="TreeGrafter"/>
</dbReference>
<dbReference type="GO" id="GO:0005251">
    <property type="term" value="F:delayed rectifier potassium channel activity"/>
    <property type="evidence" value="ECO:0007669"/>
    <property type="project" value="TreeGrafter"/>
</dbReference>
<dbReference type="Pfam" id="PF02214">
    <property type="entry name" value="BTB_2"/>
    <property type="match status" value="1"/>
</dbReference>
<dbReference type="SUPFAM" id="SSF54695">
    <property type="entry name" value="POZ domain"/>
    <property type="match status" value="1"/>
</dbReference>
<keyword evidence="11" id="KW-0407">Ion channel</keyword>
<dbReference type="FunFam" id="1.10.287.70:FF:000028">
    <property type="entry name" value="potassium voltage-gated channel subfamily D member 3"/>
    <property type="match status" value="1"/>
</dbReference>
<evidence type="ECO:0000256" key="1">
    <source>
        <dbReference type="ARBA" id="ARBA00004141"/>
    </source>
</evidence>
<dbReference type="PRINTS" id="PR01498">
    <property type="entry name" value="SHAWCHANNEL"/>
</dbReference>
<evidence type="ECO:0000256" key="5">
    <source>
        <dbReference type="ARBA" id="ARBA00022826"/>
    </source>
</evidence>
<dbReference type="SMART" id="SM00225">
    <property type="entry name" value="BTB"/>
    <property type="match status" value="1"/>
</dbReference>
<feature type="transmembrane region" description="Helical" evidence="12">
    <location>
        <begin position="385"/>
        <end position="407"/>
    </location>
</feature>
<dbReference type="PANTHER" id="PTHR11537:SF235">
    <property type="entry name" value="POTASSIUM VOLTAGE-GATED CHANNEL SUBFAMILY C MEMBER 1-LIKE"/>
    <property type="match status" value="1"/>
</dbReference>
<accession>A0A6I9YUG7</accession>
<keyword evidence="7" id="KW-0630">Potassium</keyword>
<dbReference type="GO" id="GO:0032809">
    <property type="term" value="C:neuronal cell body membrane"/>
    <property type="evidence" value="ECO:0007669"/>
    <property type="project" value="TreeGrafter"/>
</dbReference>
<gene>
    <name evidence="15" type="primary">LOC106553623</name>
</gene>
<keyword evidence="6" id="KW-0851">Voltage-gated channel</keyword>
<dbReference type="OrthoDB" id="10025005at2759"/>
<feature type="domain" description="BTB" evidence="13">
    <location>
        <begin position="6"/>
        <end position="109"/>
    </location>
</feature>
<dbReference type="Gene3D" id="3.30.710.10">
    <property type="entry name" value="Potassium Channel Kv1.1, Chain A"/>
    <property type="match status" value="1"/>
</dbReference>
<dbReference type="PRINTS" id="PR01491">
    <property type="entry name" value="KVCHANNEL"/>
</dbReference>
<dbReference type="GeneID" id="106553623"/>
<keyword evidence="5" id="KW-0631">Potassium channel</keyword>
<evidence type="ECO:0000256" key="4">
    <source>
        <dbReference type="ARBA" id="ARBA00022692"/>
    </source>
</evidence>
<reference evidence="15" key="1">
    <citation type="submission" date="2025-08" db="UniProtKB">
        <authorList>
            <consortium name="RefSeq"/>
        </authorList>
    </citation>
    <scope>IDENTIFICATION</scope>
    <source>
        <tissue evidence="15">Skeletal muscle</tissue>
    </source>
</reference>
<keyword evidence="3" id="KW-0633">Potassium transport</keyword>
<keyword evidence="2" id="KW-0813">Transport</keyword>
<dbReference type="AlphaFoldDB" id="A0A6I9YUG7"/>
<dbReference type="InterPro" id="IPR000210">
    <property type="entry name" value="BTB/POZ_dom"/>
</dbReference>
<dbReference type="InterPro" id="IPR003131">
    <property type="entry name" value="T1-type_BTB"/>
</dbReference>
<dbReference type="Pfam" id="PF00520">
    <property type="entry name" value="Ion_trans"/>
    <property type="match status" value="1"/>
</dbReference>
<feature type="transmembrane region" description="Helical" evidence="12">
    <location>
        <begin position="354"/>
        <end position="373"/>
    </location>
</feature>
<dbReference type="SUPFAM" id="SSF81324">
    <property type="entry name" value="Voltage-gated potassium channels"/>
    <property type="match status" value="1"/>
</dbReference>
<comment type="subcellular location">
    <subcellularLocation>
        <location evidence="1">Membrane</location>
        <topology evidence="1">Multi-pass membrane protein</topology>
    </subcellularLocation>
</comment>
<dbReference type="GO" id="GO:0045211">
    <property type="term" value="C:postsynaptic membrane"/>
    <property type="evidence" value="ECO:0007669"/>
    <property type="project" value="TreeGrafter"/>
</dbReference>
<dbReference type="GO" id="GO:0051260">
    <property type="term" value="P:protein homooligomerization"/>
    <property type="evidence" value="ECO:0007669"/>
    <property type="project" value="InterPro"/>
</dbReference>
<dbReference type="KEGG" id="tsr:106553623"/>
<dbReference type="RefSeq" id="XP_013927634.1">
    <property type="nucleotide sequence ID" value="XM_014072159.1"/>
</dbReference>
<evidence type="ECO:0000256" key="12">
    <source>
        <dbReference type="SAM" id="Phobius"/>
    </source>
</evidence>
<evidence type="ECO:0000256" key="3">
    <source>
        <dbReference type="ARBA" id="ARBA00022538"/>
    </source>
</evidence>
<dbReference type="Proteomes" id="UP000504617">
    <property type="component" value="Unplaced"/>
</dbReference>